<keyword evidence="3" id="KW-1185">Reference proteome</keyword>
<reference evidence="3" key="1">
    <citation type="submission" date="2017-08" db="EMBL/GenBank/DDBJ databases">
        <authorList>
            <person name="Varghese N."/>
            <person name="Submissions S."/>
        </authorList>
    </citation>
    <scope>NUCLEOTIDE SEQUENCE [LARGE SCALE GENOMIC DNA]</scope>
    <source>
        <strain evidence="3">JC23</strain>
    </source>
</reference>
<accession>A0A285UJ44</accession>
<evidence type="ECO:0000313" key="3">
    <source>
        <dbReference type="Proteomes" id="UP000219252"/>
    </source>
</evidence>
<feature type="transmembrane region" description="Helical" evidence="1">
    <location>
        <begin position="58"/>
        <end position="77"/>
    </location>
</feature>
<dbReference type="RefSeq" id="WP_097149749.1">
    <property type="nucleotide sequence ID" value="NZ_OBQC01000007.1"/>
</dbReference>
<dbReference type="EMBL" id="OBQC01000007">
    <property type="protein sequence ID" value="SOC40271.1"/>
    <property type="molecule type" value="Genomic_DNA"/>
</dbReference>
<gene>
    <name evidence="2" type="ORF">SAMN05877842_107165</name>
</gene>
<dbReference type="Proteomes" id="UP000219252">
    <property type="component" value="Unassembled WGS sequence"/>
</dbReference>
<proteinExistence type="predicted"/>
<keyword evidence="1" id="KW-0812">Transmembrane</keyword>
<keyword evidence="1" id="KW-1133">Transmembrane helix</keyword>
<protein>
    <submittedName>
        <fullName evidence="2">Uncharacterized protein</fullName>
    </submittedName>
</protein>
<evidence type="ECO:0000313" key="2">
    <source>
        <dbReference type="EMBL" id="SOC40271.1"/>
    </source>
</evidence>
<dbReference type="AlphaFoldDB" id="A0A285UJ44"/>
<sequence>MNNRVAGLLLIGLSLLTAVIAYSLGELIDAIKASSAHIAGTISGGGGTSLAWGGNPPLSVVPIILIIISVVIGFYLISKRG</sequence>
<name>A0A285UJ44_9BACL</name>
<organism evidence="2 3">
    <name type="scientific">Ureibacillus acetophenoni</name>
    <dbReference type="NCBI Taxonomy" id="614649"/>
    <lineage>
        <taxon>Bacteria</taxon>
        <taxon>Bacillati</taxon>
        <taxon>Bacillota</taxon>
        <taxon>Bacilli</taxon>
        <taxon>Bacillales</taxon>
        <taxon>Caryophanaceae</taxon>
        <taxon>Ureibacillus</taxon>
    </lineage>
</organism>
<keyword evidence="1" id="KW-0472">Membrane</keyword>
<evidence type="ECO:0000256" key="1">
    <source>
        <dbReference type="SAM" id="Phobius"/>
    </source>
</evidence>